<accession>A0A8H3XGS5</accession>
<organism evidence="2 3">
    <name type="scientific">Gigaspora margarita</name>
    <dbReference type="NCBI Taxonomy" id="4874"/>
    <lineage>
        <taxon>Eukaryota</taxon>
        <taxon>Fungi</taxon>
        <taxon>Fungi incertae sedis</taxon>
        <taxon>Mucoromycota</taxon>
        <taxon>Glomeromycotina</taxon>
        <taxon>Glomeromycetes</taxon>
        <taxon>Diversisporales</taxon>
        <taxon>Gigasporaceae</taxon>
        <taxon>Gigaspora</taxon>
    </lineage>
</organism>
<feature type="compositionally biased region" description="Basic and acidic residues" evidence="1">
    <location>
        <begin position="26"/>
        <end position="37"/>
    </location>
</feature>
<reference evidence="2 3" key="1">
    <citation type="journal article" date="2019" name="Environ. Microbiol.">
        <title>At the nexus of three kingdoms: the genome of the mycorrhizal fungus Gigaspora margarita provides insights into plant, endobacterial and fungal interactions.</title>
        <authorList>
            <person name="Venice F."/>
            <person name="Ghignone S."/>
            <person name="Salvioli di Fossalunga A."/>
            <person name="Amselem J."/>
            <person name="Novero M."/>
            <person name="Xianan X."/>
            <person name="Sedzielewska Toro K."/>
            <person name="Morin E."/>
            <person name="Lipzen A."/>
            <person name="Grigoriev I.V."/>
            <person name="Henrissat B."/>
            <person name="Martin F.M."/>
            <person name="Bonfante P."/>
        </authorList>
    </citation>
    <scope>NUCLEOTIDE SEQUENCE [LARGE SCALE GENOMIC DNA]</scope>
    <source>
        <strain evidence="2 3">BEG34</strain>
    </source>
</reference>
<feature type="compositionally biased region" description="Basic and acidic residues" evidence="1">
    <location>
        <begin position="49"/>
        <end position="61"/>
    </location>
</feature>
<sequence length="82" mass="9336">MRSKLLNVHQNVTNKFEENVEDENVDNVKDYQPKTEESVQDNRNSETNVEGKKSSGKDKKLSTRVTCNSKKVNYSAANSDNE</sequence>
<protein>
    <submittedName>
        <fullName evidence="2">Uncharacterized protein</fullName>
    </submittedName>
</protein>
<evidence type="ECO:0000313" key="3">
    <source>
        <dbReference type="Proteomes" id="UP000439903"/>
    </source>
</evidence>
<evidence type="ECO:0000256" key="1">
    <source>
        <dbReference type="SAM" id="MobiDB-lite"/>
    </source>
</evidence>
<gene>
    <name evidence="2" type="ORF">F8M41_001847</name>
</gene>
<name>A0A8H3XGS5_GIGMA</name>
<dbReference type="AlphaFoldDB" id="A0A8H3XGS5"/>
<keyword evidence="3" id="KW-1185">Reference proteome</keyword>
<dbReference type="EMBL" id="WTPW01001151">
    <property type="protein sequence ID" value="KAF0452882.1"/>
    <property type="molecule type" value="Genomic_DNA"/>
</dbReference>
<evidence type="ECO:0000313" key="2">
    <source>
        <dbReference type="EMBL" id="KAF0452882.1"/>
    </source>
</evidence>
<comment type="caution">
    <text evidence="2">The sequence shown here is derived from an EMBL/GenBank/DDBJ whole genome shotgun (WGS) entry which is preliminary data.</text>
</comment>
<dbReference type="Proteomes" id="UP000439903">
    <property type="component" value="Unassembled WGS sequence"/>
</dbReference>
<proteinExistence type="predicted"/>
<feature type="region of interest" description="Disordered" evidence="1">
    <location>
        <begin position="16"/>
        <end position="66"/>
    </location>
</feature>